<dbReference type="Pfam" id="PF00672">
    <property type="entry name" value="HAMP"/>
    <property type="match status" value="1"/>
</dbReference>
<evidence type="ECO:0000256" key="6">
    <source>
        <dbReference type="PROSITE-ProRule" id="PRU00284"/>
    </source>
</evidence>
<dbReference type="CDD" id="cd06225">
    <property type="entry name" value="HAMP"/>
    <property type="match status" value="1"/>
</dbReference>
<dbReference type="SMART" id="SM00304">
    <property type="entry name" value="HAMP"/>
    <property type="match status" value="1"/>
</dbReference>
<dbReference type="Gene3D" id="1.10.287.950">
    <property type="entry name" value="Methyl-accepting chemotaxis protein"/>
    <property type="match status" value="1"/>
</dbReference>
<dbReference type="SMART" id="SM00283">
    <property type="entry name" value="MA"/>
    <property type="match status" value="1"/>
</dbReference>
<reference evidence="10 11" key="1">
    <citation type="submission" date="2023-07" db="EMBL/GenBank/DDBJ databases">
        <title>Genomic Encyclopedia of Type Strains, Phase IV (KMG-IV): sequencing the most valuable type-strain genomes for metagenomic binning, comparative biology and taxonomic classification.</title>
        <authorList>
            <person name="Goeker M."/>
        </authorList>
    </citation>
    <scope>NUCLEOTIDE SEQUENCE [LARGE SCALE GENOMIC DNA]</scope>
    <source>
        <strain evidence="10 11">DSM 23837</strain>
    </source>
</reference>
<feature type="transmembrane region" description="Helical" evidence="7">
    <location>
        <begin position="12"/>
        <end position="32"/>
    </location>
</feature>
<dbReference type="InterPro" id="IPR004090">
    <property type="entry name" value="Chemotax_Me-accpt_rcpt"/>
</dbReference>
<keyword evidence="4 6" id="KW-0807">Transducer</keyword>
<keyword evidence="3 7" id="KW-0472">Membrane</keyword>
<keyword evidence="7" id="KW-0812">Transmembrane</keyword>
<keyword evidence="7" id="KW-1133">Transmembrane helix</keyword>
<feature type="domain" description="Methyl-accepting transducer" evidence="8">
    <location>
        <begin position="133"/>
        <end position="369"/>
    </location>
</feature>
<dbReference type="InterPro" id="IPR003660">
    <property type="entry name" value="HAMP_dom"/>
</dbReference>
<comment type="caution">
    <text evidence="10">The sequence shown here is derived from an EMBL/GenBank/DDBJ whole genome shotgun (WGS) entry which is preliminary data.</text>
</comment>
<feature type="transmembrane region" description="Helical" evidence="7">
    <location>
        <begin position="38"/>
        <end position="61"/>
    </location>
</feature>
<dbReference type="PROSITE" id="PS50111">
    <property type="entry name" value="CHEMOTAXIS_TRANSDUC_2"/>
    <property type="match status" value="1"/>
</dbReference>
<accession>A0ABT9WU90</accession>
<dbReference type="Pfam" id="PF00015">
    <property type="entry name" value="MCPsignal"/>
    <property type="match status" value="1"/>
</dbReference>
<evidence type="ECO:0000256" key="1">
    <source>
        <dbReference type="ARBA" id="ARBA00004236"/>
    </source>
</evidence>
<protein>
    <submittedName>
        <fullName evidence="10">Methyl-accepting chemotaxis protein</fullName>
    </submittedName>
</protein>
<dbReference type="PROSITE" id="PS50885">
    <property type="entry name" value="HAMP"/>
    <property type="match status" value="1"/>
</dbReference>
<dbReference type="PANTHER" id="PTHR32089">
    <property type="entry name" value="METHYL-ACCEPTING CHEMOTAXIS PROTEIN MCPB"/>
    <property type="match status" value="1"/>
</dbReference>
<dbReference type="InterPro" id="IPR004089">
    <property type="entry name" value="MCPsignal_dom"/>
</dbReference>
<evidence type="ECO:0000259" key="8">
    <source>
        <dbReference type="PROSITE" id="PS50111"/>
    </source>
</evidence>
<dbReference type="Gene3D" id="6.10.340.10">
    <property type="match status" value="1"/>
</dbReference>
<keyword evidence="2" id="KW-1003">Cell membrane</keyword>
<dbReference type="RefSeq" id="WP_307230142.1">
    <property type="nucleotide sequence ID" value="NZ_JBHRZQ010000044.1"/>
</dbReference>
<organism evidence="10 11">
    <name type="scientific">Bacillus chungangensis</name>
    <dbReference type="NCBI Taxonomy" id="587633"/>
    <lineage>
        <taxon>Bacteria</taxon>
        <taxon>Bacillati</taxon>
        <taxon>Bacillota</taxon>
        <taxon>Bacilli</taxon>
        <taxon>Bacillales</taxon>
        <taxon>Bacillaceae</taxon>
        <taxon>Bacillus</taxon>
    </lineage>
</organism>
<dbReference type="Proteomes" id="UP001223586">
    <property type="component" value="Unassembled WGS sequence"/>
</dbReference>
<evidence type="ECO:0000256" key="4">
    <source>
        <dbReference type="ARBA" id="ARBA00023224"/>
    </source>
</evidence>
<dbReference type="EMBL" id="JAUSTT010000015">
    <property type="protein sequence ID" value="MDQ0176746.1"/>
    <property type="molecule type" value="Genomic_DNA"/>
</dbReference>
<evidence type="ECO:0000313" key="10">
    <source>
        <dbReference type="EMBL" id="MDQ0176746.1"/>
    </source>
</evidence>
<dbReference type="CDD" id="cd11386">
    <property type="entry name" value="MCP_signal"/>
    <property type="match status" value="1"/>
</dbReference>
<evidence type="ECO:0000256" key="5">
    <source>
        <dbReference type="ARBA" id="ARBA00029447"/>
    </source>
</evidence>
<evidence type="ECO:0000259" key="9">
    <source>
        <dbReference type="PROSITE" id="PS50885"/>
    </source>
</evidence>
<evidence type="ECO:0000256" key="2">
    <source>
        <dbReference type="ARBA" id="ARBA00022475"/>
    </source>
</evidence>
<evidence type="ECO:0000256" key="3">
    <source>
        <dbReference type="ARBA" id="ARBA00023136"/>
    </source>
</evidence>
<evidence type="ECO:0000256" key="7">
    <source>
        <dbReference type="SAM" id="Phobius"/>
    </source>
</evidence>
<comment type="subcellular location">
    <subcellularLocation>
        <location evidence="1">Cell membrane</location>
    </subcellularLocation>
</comment>
<comment type="similarity">
    <text evidence="5">Belongs to the methyl-accepting chemotaxis (MCP) protein family.</text>
</comment>
<dbReference type="SUPFAM" id="SSF58104">
    <property type="entry name" value="Methyl-accepting chemotaxis protein (MCP) signaling domain"/>
    <property type="match status" value="1"/>
</dbReference>
<proteinExistence type="inferred from homology"/>
<sequence length="419" mass="45141">MGQSLSLFRYIFRTIALAAPGGALISWGAVFFTIHYGAIHTIIFSTICAALMGIVISSLNFRRFVQPMKKIIANMNEMANGNLSNTLDEETVGELKPIAKAVNHMSKTWSELLDKANETTRDVMLQSSNLATVASESNDIFQQVSDTMNHVSTSVTTQYRGATESVQAMEETATAIQKIAGNAKTVADLSKDTSSQAEKGKHASQQVIRQMDAISQTVQHTSSSVQHLGIHSHKIVEIVQIISGISEQTSLLALNAAIEAARAGEHGKGFAIVASEVKKLAEQSEQSASEIADLVKDVDQNITLSIETMTQLEKNVKEGMDIVQTTDAIFNHIAQSTSRVENEILEVSLAADALSANSEEVVAVLADMSASSKQVAASSNDITAIIDTQLNAIQDIFKSVRSLENHAAQLRAILRSLTK</sequence>
<feature type="domain" description="HAMP" evidence="9">
    <location>
        <begin position="62"/>
        <end position="114"/>
    </location>
</feature>
<gene>
    <name evidence="10" type="ORF">J2S08_002604</name>
</gene>
<name>A0ABT9WU90_9BACI</name>
<dbReference type="PRINTS" id="PR00260">
    <property type="entry name" value="CHEMTRNSDUCR"/>
</dbReference>
<keyword evidence="11" id="KW-1185">Reference proteome</keyword>
<evidence type="ECO:0000313" key="11">
    <source>
        <dbReference type="Proteomes" id="UP001223586"/>
    </source>
</evidence>
<dbReference type="PANTHER" id="PTHR32089:SF112">
    <property type="entry name" value="LYSOZYME-LIKE PROTEIN-RELATED"/>
    <property type="match status" value="1"/>
</dbReference>